<name>A0A7M7T4W0_STRPU</name>
<dbReference type="PANTHER" id="PTHR12197">
    <property type="entry name" value="HISTONE-LYSINE N-METHYLTRANSFERASE SMYD"/>
    <property type="match status" value="1"/>
</dbReference>
<dbReference type="PROSITE" id="PS50280">
    <property type="entry name" value="SET"/>
    <property type="match status" value="1"/>
</dbReference>
<dbReference type="OMA" id="TICYVET"/>
<protein>
    <recommendedName>
        <fullName evidence="1">SET domain-containing protein</fullName>
    </recommendedName>
</protein>
<dbReference type="SUPFAM" id="SSF82199">
    <property type="entry name" value="SET domain"/>
    <property type="match status" value="1"/>
</dbReference>
<dbReference type="Gene3D" id="2.170.270.10">
    <property type="entry name" value="SET domain"/>
    <property type="match status" value="1"/>
</dbReference>
<dbReference type="InParanoid" id="A0A7M7T4W0"/>
<reference evidence="3" key="1">
    <citation type="submission" date="2015-02" db="EMBL/GenBank/DDBJ databases">
        <title>Genome sequencing for Strongylocentrotus purpuratus.</title>
        <authorList>
            <person name="Murali S."/>
            <person name="Liu Y."/>
            <person name="Vee V."/>
            <person name="English A."/>
            <person name="Wang M."/>
            <person name="Skinner E."/>
            <person name="Han Y."/>
            <person name="Muzny D.M."/>
            <person name="Worley K.C."/>
            <person name="Gibbs R.A."/>
        </authorList>
    </citation>
    <scope>NUCLEOTIDE SEQUENCE</scope>
</reference>
<accession>A0A7M7T4W0</accession>
<reference evidence="2" key="2">
    <citation type="submission" date="2021-01" db="UniProtKB">
        <authorList>
            <consortium name="EnsemblMetazoa"/>
        </authorList>
    </citation>
    <scope>IDENTIFICATION</scope>
</reference>
<proteinExistence type="predicted"/>
<dbReference type="PANTHER" id="PTHR12197:SF251">
    <property type="entry name" value="EG:BACR7C10.4 PROTEIN"/>
    <property type="match status" value="1"/>
</dbReference>
<dbReference type="Pfam" id="PF00856">
    <property type="entry name" value="SET"/>
    <property type="match status" value="1"/>
</dbReference>
<dbReference type="InterPro" id="IPR001214">
    <property type="entry name" value="SET_dom"/>
</dbReference>
<dbReference type="InterPro" id="IPR050869">
    <property type="entry name" value="H3K4_H4K5_MeTrfase"/>
</dbReference>
<organism evidence="2 3">
    <name type="scientific">Strongylocentrotus purpuratus</name>
    <name type="common">Purple sea urchin</name>
    <dbReference type="NCBI Taxonomy" id="7668"/>
    <lineage>
        <taxon>Eukaryota</taxon>
        <taxon>Metazoa</taxon>
        <taxon>Echinodermata</taxon>
        <taxon>Eleutherozoa</taxon>
        <taxon>Echinozoa</taxon>
        <taxon>Echinoidea</taxon>
        <taxon>Euechinoidea</taxon>
        <taxon>Echinacea</taxon>
        <taxon>Camarodonta</taxon>
        <taxon>Echinidea</taxon>
        <taxon>Strongylocentrotidae</taxon>
        <taxon>Strongylocentrotus</taxon>
    </lineage>
</organism>
<sequence length="136" mass="15344">MYGAIQCNEFSIMDNDLNGIAFAIYLRASMANHSCDYNCIVVFDERKLQLRTIKDVKDGEECTISYVDVINPAKERQAKLEEEYHFTCKCVKCVEEINASGPVDDGLGELELQSLMKSSEQIQDAAKSQDILFFAI</sequence>
<dbReference type="Proteomes" id="UP000007110">
    <property type="component" value="Unassembled WGS sequence"/>
</dbReference>
<feature type="domain" description="SET" evidence="1">
    <location>
        <begin position="1"/>
        <end position="67"/>
    </location>
</feature>
<dbReference type="InterPro" id="IPR046341">
    <property type="entry name" value="SET_dom_sf"/>
</dbReference>
<evidence type="ECO:0000259" key="1">
    <source>
        <dbReference type="PROSITE" id="PS50280"/>
    </source>
</evidence>
<dbReference type="GeneID" id="105440426"/>
<dbReference type="EnsemblMetazoa" id="XM_030998154">
    <property type="protein sequence ID" value="XP_030854014"/>
    <property type="gene ID" value="LOC105440426"/>
</dbReference>
<dbReference type="AlphaFoldDB" id="A0A7M7T4W0"/>
<dbReference type="RefSeq" id="XP_030854014.1">
    <property type="nucleotide sequence ID" value="XM_030998154.1"/>
</dbReference>
<keyword evidence="3" id="KW-1185">Reference proteome</keyword>
<dbReference type="KEGG" id="spu:105440426"/>
<evidence type="ECO:0000313" key="3">
    <source>
        <dbReference type="Proteomes" id="UP000007110"/>
    </source>
</evidence>
<evidence type="ECO:0000313" key="2">
    <source>
        <dbReference type="EnsemblMetazoa" id="XP_030854014"/>
    </source>
</evidence>